<keyword evidence="2" id="KW-1185">Reference proteome</keyword>
<dbReference type="Proteomes" id="UP000828941">
    <property type="component" value="Chromosome 6"/>
</dbReference>
<name>A0ACB9NFN2_BAUVA</name>
<dbReference type="EMBL" id="CM039431">
    <property type="protein sequence ID" value="KAI4334742.1"/>
    <property type="molecule type" value="Genomic_DNA"/>
</dbReference>
<organism evidence="1 2">
    <name type="scientific">Bauhinia variegata</name>
    <name type="common">Purple orchid tree</name>
    <name type="synonym">Phanera variegata</name>
    <dbReference type="NCBI Taxonomy" id="167791"/>
    <lineage>
        <taxon>Eukaryota</taxon>
        <taxon>Viridiplantae</taxon>
        <taxon>Streptophyta</taxon>
        <taxon>Embryophyta</taxon>
        <taxon>Tracheophyta</taxon>
        <taxon>Spermatophyta</taxon>
        <taxon>Magnoliopsida</taxon>
        <taxon>eudicotyledons</taxon>
        <taxon>Gunneridae</taxon>
        <taxon>Pentapetalae</taxon>
        <taxon>rosids</taxon>
        <taxon>fabids</taxon>
        <taxon>Fabales</taxon>
        <taxon>Fabaceae</taxon>
        <taxon>Cercidoideae</taxon>
        <taxon>Cercideae</taxon>
        <taxon>Bauhiniinae</taxon>
        <taxon>Bauhinia</taxon>
    </lineage>
</organism>
<evidence type="ECO:0000313" key="1">
    <source>
        <dbReference type="EMBL" id="KAI4334742.1"/>
    </source>
</evidence>
<accession>A0ACB9NFN2</accession>
<evidence type="ECO:0000313" key="2">
    <source>
        <dbReference type="Proteomes" id="UP000828941"/>
    </source>
</evidence>
<proteinExistence type="predicted"/>
<protein>
    <submittedName>
        <fullName evidence="1">Uncharacterized protein</fullName>
    </submittedName>
</protein>
<gene>
    <name evidence="1" type="ORF">L6164_013454</name>
</gene>
<comment type="caution">
    <text evidence="1">The sequence shown here is derived from an EMBL/GenBank/DDBJ whole genome shotgun (WGS) entry which is preliminary data.</text>
</comment>
<sequence length="143" mass="16143">MFHVSQSKAATGQLPADPEIPIELEQEIPVVEPEEFLKHRTIHRNNRCASSVGKVEESASALEMQGKHNEAKLEMSKTCLLLRIFPPDESSPQMEMVARGLEKHLKLEQREHLMDVFAKVCGDDSHRIAREALGLINYESLSQ</sequence>
<reference evidence="1 2" key="1">
    <citation type="journal article" date="2022" name="DNA Res.">
        <title>Chromosomal-level genome assembly of the orchid tree Bauhinia variegata (Leguminosae; Cercidoideae) supports the allotetraploid origin hypothesis of Bauhinia.</title>
        <authorList>
            <person name="Zhong Y."/>
            <person name="Chen Y."/>
            <person name="Zheng D."/>
            <person name="Pang J."/>
            <person name="Liu Y."/>
            <person name="Luo S."/>
            <person name="Meng S."/>
            <person name="Qian L."/>
            <person name="Wei D."/>
            <person name="Dai S."/>
            <person name="Zhou R."/>
        </authorList>
    </citation>
    <scope>NUCLEOTIDE SEQUENCE [LARGE SCALE GENOMIC DNA]</scope>
    <source>
        <strain evidence="1">BV-YZ2020</strain>
    </source>
</reference>